<feature type="compositionally biased region" description="Low complexity" evidence="4">
    <location>
        <begin position="86"/>
        <end position="107"/>
    </location>
</feature>
<dbReference type="GO" id="GO:0006355">
    <property type="term" value="P:regulation of DNA-templated transcription"/>
    <property type="evidence" value="ECO:0007669"/>
    <property type="project" value="InterPro"/>
</dbReference>
<evidence type="ECO:0000313" key="7">
    <source>
        <dbReference type="Proteomes" id="UP000011083"/>
    </source>
</evidence>
<dbReference type="Proteomes" id="UP000011083">
    <property type="component" value="Unassembled WGS sequence"/>
</dbReference>
<dbReference type="GeneID" id="14919709"/>
<dbReference type="STRING" id="1257118.L8H107"/>
<dbReference type="EMBL" id="KB007939">
    <property type="protein sequence ID" value="ELR18940.1"/>
    <property type="molecule type" value="Genomic_DNA"/>
</dbReference>
<dbReference type="InterPro" id="IPR040168">
    <property type="entry name" value="Not2/3/5"/>
</dbReference>
<feature type="compositionally biased region" description="Basic and acidic residues" evidence="4">
    <location>
        <begin position="27"/>
        <end position="44"/>
    </location>
</feature>
<feature type="region of interest" description="Disordered" evidence="4">
    <location>
        <begin position="161"/>
        <end position="290"/>
    </location>
</feature>
<comment type="similarity">
    <text evidence="1">Belongs to the CNOT2/3/5 family.</text>
</comment>
<dbReference type="InterPro" id="IPR038635">
    <property type="entry name" value="CCR4-NOT_su2/3/5_C_sf"/>
</dbReference>
<feature type="compositionally biased region" description="Low complexity" evidence="4">
    <location>
        <begin position="171"/>
        <end position="205"/>
    </location>
</feature>
<dbReference type="RefSeq" id="XP_004341004.1">
    <property type="nucleotide sequence ID" value="XM_004340956.1"/>
</dbReference>
<keyword evidence="3" id="KW-0804">Transcription</keyword>
<feature type="compositionally biased region" description="Gly residues" evidence="4">
    <location>
        <begin position="161"/>
        <end position="170"/>
    </location>
</feature>
<sequence>MTSRGTTTTGPPGAAARKQQQAQQSHLDPRKDKLAYFKDNFQTHDEDDFDPKIYYYPRQEKEPPHPGASAASVLGGSDHLQPPASPSRFPSYPSPPTASAAVPQQAAMFPGHNTTMPGVHSVQASHGLASMGSRGPAPVVPGLGTLSMTTVGVASLGGAAGGGSGAGAGANGPRSGAGVSASEASGLGRYGASSAGPSMSMAHSGPPGPGPTMHGIGQLGVAGGMGGSRSGQNISGGLARPQASHGGMVGPAGLNPPPPTASSPPIGSAQLSRQGGASGQSAISLPSTSNSYNPSVDLFTMINRQGTPTTVNAAAQCRALLFHVSVCCRSGGGIVNGNGFTPQPPIGTMKQMPINLDPKAPGASVAGGKQEISLHDMTEFPALGMQHKGMAQQQKEQMLRLTPEDFPTLSPAGYKGEGMGAIGGHQDGVAGEQLNENAILGMNPQFHGSGGYGTATAPAASGKGVVGHSQHGQAFAQMSMGHTTTGIRSPTPPMGSSQPYEQFGLLGLLSVIRMTDPDLNTLALGTDLTTLGLNLNSPDCLYASFTSPFADGPSRKEPEYHLPLCYYMQPPMQPAESKVQLFSDETLIYAFYALPRDLLQVTAAVELYNRDWRFHKALQLWFIRVDSEPVAKTTGYERGTYIFFDVTNWKKVKKENFLLYYDQIAELPKLLPLQPIGPPSGSPALTSPAQALNQHSSSSSAKEVDTYNQHIHPPTNPVTNLNHAAAAAAAGGGGGGGGGGVPPKQKDSPLVQARSNRRGFDMD</sequence>
<evidence type="ECO:0000256" key="1">
    <source>
        <dbReference type="ARBA" id="ARBA00007682"/>
    </source>
</evidence>
<feature type="compositionally biased region" description="Polar residues" evidence="4">
    <location>
        <begin position="269"/>
        <end position="290"/>
    </location>
</feature>
<evidence type="ECO:0000313" key="6">
    <source>
        <dbReference type="EMBL" id="ELR18940.1"/>
    </source>
</evidence>
<reference evidence="6 7" key="1">
    <citation type="journal article" date="2013" name="Genome Biol.">
        <title>Genome of Acanthamoeba castellanii highlights extensive lateral gene transfer and early evolution of tyrosine kinase signaling.</title>
        <authorList>
            <person name="Clarke M."/>
            <person name="Lohan A.J."/>
            <person name="Liu B."/>
            <person name="Lagkouvardos I."/>
            <person name="Roy S."/>
            <person name="Zafar N."/>
            <person name="Bertelli C."/>
            <person name="Schilde C."/>
            <person name="Kianianmomeni A."/>
            <person name="Burglin T.R."/>
            <person name="Frech C."/>
            <person name="Turcotte B."/>
            <person name="Kopec K.O."/>
            <person name="Synnott J.M."/>
            <person name="Choo C."/>
            <person name="Paponov I."/>
            <person name="Finkler A."/>
            <person name="Soon Heng Tan C."/>
            <person name="Hutchins A.P."/>
            <person name="Weinmeier T."/>
            <person name="Rattei T."/>
            <person name="Chu J.S."/>
            <person name="Gimenez G."/>
            <person name="Irimia M."/>
            <person name="Rigden D.J."/>
            <person name="Fitzpatrick D.A."/>
            <person name="Lorenzo-Morales J."/>
            <person name="Bateman A."/>
            <person name="Chiu C.H."/>
            <person name="Tang P."/>
            <person name="Hegemann P."/>
            <person name="Fromm H."/>
            <person name="Raoult D."/>
            <person name="Greub G."/>
            <person name="Miranda-Saavedra D."/>
            <person name="Chen N."/>
            <person name="Nash P."/>
            <person name="Ginger M.L."/>
            <person name="Horn M."/>
            <person name="Schaap P."/>
            <person name="Caler L."/>
            <person name="Loftus B."/>
        </authorList>
    </citation>
    <scope>NUCLEOTIDE SEQUENCE [LARGE SCALE GENOMIC DNA]</scope>
    <source>
        <strain evidence="6 7">Neff</strain>
    </source>
</reference>
<dbReference type="VEuPathDB" id="AmoebaDB:ACA1_233080"/>
<evidence type="ECO:0000256" key="2">
    <source>
        <dbReference type="ARBA" id="ARBA00023015"/>
    </source>
</evidence>
<dbReference type="AlphaFoldDB" id="L8H107"/>
<feature type="compositionally biased region" description="Polar residues" evidence="4">
    <location>
        <begin position="683"/>
        <end position="709"/>
    </location>
</feature>
<dbReference type="GO" id="GO:0030015">
    <property type="term" value="C:CCR4-NOT core complex"/>
    <property type="evidence" value="ECO:0007669"/>
    <property type="project" value="InterPro"/>
</dbReference>
<dbReference type="Pfam" id="PF04153">
    <property type="entry name" value="NOT2_3_5_C"/>
    <property type="match status" value="1"/>
</dbReference>
<dbReference type="PANTHER" id="PTHR23326">
    <property type="entry name" value="CCR4 NOT-RELATED"/>
    <property type="match status" value="1"/>
</dbReference>
<feature type="region of interest" description="Disordered" evidence="4">
    <location>
        <begin position="678"/>
        <end position="763"/>
    </location>
</feature>
<evidence type="ECO:0000256" key="4">
    <source>
        <dbReference type="SAM" id="MobiDB-lite"/>
    </source>
</evidence>
<dbReference type="Gene3D" id="2.30.30.1020">
    <property type="entry name" value="CCR4-NOT complex subunit 2/3/5, C-terminal domain"/>
    <property type="match status" value="1"/>
</dbReference>
<name>L8H107_ACACF</name>
<feature type="domain" description="NOT2/NOT3/NOT5 C-terminal" evidence="5">
    <location>
        <begin position="543"/>
        <end position="663"/>
    </location>
</feature>
<gene>
    <name evidence="6" type="ORF">ACA1_233080</name>
</gene>
<organism evidence="6 7">
    <name type="scientific">Acanthamoeba castellanii (strain ATCC 30010 / Neff)</name>
    <dbReference type="NCBI Taxonomy" id="1257118"/>
    <lineage>
        <taxon>Eukaryota</taxon>
        <taxon>Amoebozoa</taxon>
        <taxon>Discosea</taxon>
        <taxon>Longamoebia</taxon>
        <taxon>Centramoebida</taxon>
        <taxon>Acanthamoebidae</taxon>
        <taxon>Acanthamoeba</taxon>
    </lineage>
</organism>
<evidence type="ECO:0000259" key="5">
    <source>
        <dbReference type="Pfam" id="PF04153"/>
    </source>
</evidence>
<accession>L8H107</accession>
<dbReference type="InterPro" id="IPR007282">
    <property type="entry name" value="NOT2/3/5_C"/>
</dbReference>
<dbReference type="OrthoDB" id="25391at2759"/>
<proteinExistence type="inferred from homology"/>
<evidence type="ECO:0000256" key="3">
    <source>
        <dbReference type="ARBA" id="ARBA00023163"/>
    </source>
</evidence>
<protein>
    <submittedName>
        <fullName evidence="6">NOT2 / NOT3 / NOT5 family protein</fullName>
    </submittedName>
</protein>
<feature type="compositionally biased region" description="Gly residues" evidence="4">
    <location>
        <begin position="730"/>
        <end position="741"/>
    </location>
</feature>
<feature type="compositionally biased region" description="Gly residues" evidence="4">
    <location>
        <begin position="217"/>
        <end position="229"/>
    </location>
</feature>
<keyword evidence="2" id="KW-0805">Transcription regulation</keyword>
<dbReference type="KEGG" id="acan:ACA1_233080"/>
<keyword evidence="7" id="KW-1185">Reference proteome</keyword>
<feature type="region of interest" description="Disordered" evidence="4">
    <location>
        <begin position="1"/>
        <end position="133"/>
    </location>
</feature>
<feature type="compositionally biased region" description="Low complexity" evidence="4">
    <location>
        <begin position="1"/>
        <end position="24"/>
    </location>
</feature>